<protein>
    <submittedName>
        <fullName evidence="2">Uncharacterized protein</fullName>
    </submittedName>
</protein>
<gene>
    <name evidence="2" type="ORF">SAMN06265350_102320</name>
</gene>
<sequence length="1067" mass="116004">MSLELDVNFNLNDPEVKSETDAIKANLRGVNTTAQEAAKKTADAFRATAASIASNLIQADAFTGRLAAINLEIKGIAAEEKALSAQYRSGAIDKNSLLKSHQDLIVKERELRSEMKLVNSELQKLESSTMPKAARSANGLQSSINQISRELPAFTYSAQTGFMAVSNNLPILIDEIGRLRVANTQLVASGGTAVPVWKQLVSGLFSWGTALSVVVTLLTVYGKEIGNFIGSLFKGKDAISQSVANFKALNEVMGKASKQAGQEISTLKILYKAATDVSSSMEQRVAAAKALRAEYPKAFANAQIQAILNGEEKKTYEELTASILATSRAKAAKDKLDEVEAKRLDIDFQRQKIRNANINEKRRAEKEGDTSFSGSSSLGIAGGTITVAERKRSSDVRAQAALKDLDDQEKILNGQSAFLVKFAGQSKLVETVTVKSREAAAKAAEEAAKKAATAAKKAREAKEKADKEAFDDEQDGLKAEYEKRQKAAQDYQAYLKKLLEDTQNYLQKRKSLSAQYEADKKILEADPVLSAKDKANHIAQLTGNHKDELNALDDANIQKLDAYKKLYKGIDSMSDASAKVVIANAEDMLAAAVNAGRISAEFAKEIADKLKEAKSSLNARLPERLEAAADSMRNIADALQDIDGNFANILGTVSNVITGFAEIQRQKEAYKKADEKGDAFGKVMAGAGIAGAALSVINGIAGYFKGLKAAKEAAFKYMNDYQASAVKGERDYQALLRQRERDEVRRGKTSYKGLVDQLELMKKQSPELQKAYDKIFASLQGEQFVDGVGYKHGTWLRKAKTWDIMASLGGKDFAAMEQLDLQGKLKGASKEDFDQLKKLREELQKTGVDIEEVTAQLNEMLTGTSVERLSDAFSGLFENGKLAAADFADSFESILKKAIVNTFKYKAIEEAMKPLYDDLAKAGSDGKYSQGEIDELRTKSVAIAESLKGQWDAMTSAFDVDFTGDKNAPDQKGLAGAINGISAEQADLLAGQFGGLRITQLDTNSILKEHGLSMQSQMAEIKAQHETMRMIEVNTRITADTIKSVDTSLKSIDKKMDSNADLRSLGR</sequence>
<dbReference type="RefSeq" id="WP_142601899.1">
    <property type="nucleotide sequence ID" value="NZ_FXSZ01000002.1"/>
</dbReference>
<accession>A0A521BLT8</accession>
<name>A0A521BLT8_9SPHI</name>
<reference evidence="2 3" key="1">
    <citation type="submission" date="2017-05" db="EMBL/GenBank/DDBJ databases">
        <authorList>
            <person name="Varghese N."/>
            <person name="Submissions S."/>
        </authorList>
    </citation>
    <scope>NUCLEOTIDE SEQUENCE [LARGE SCALE GENOMIC DNA]</scope>
    <source>
        <strain evidence="2 3">DSM 21342</strain>
    </source>
</reference>
<keyword evidence="1" id="KW-0175">Coiled coil</keyword>
<proteinExistence type="predicted"/>
<organism evidence="2 3">
    <name type="scientific">Solitalea koreensis</name>
    <dbReference type="NCBI Taxonomy" id="543615"/>
    <lineage>
        <taxon>Bacteria</taxon>
        <taxon>Pseudomonadati</taxon>
        <taxon>Bacteroidota</taxon>
        <taxon>Sphingobacteriia</taxon>
        <taxon>Sphingobacteriales</taxon>
        <taxon>Sphingobacteriaceae</taxon>
        <taxon>Solitalea</taxon>
    </lineage>
</organism>
<feature type="coiled-coil region" evidence="1">
    <location>
        <begin position="441"/>
        <end position="468"/>
    </location>
</feature>
<dbReference type="Proteomes" id="UP000315971">
    <property type="component" value="Unassembled WGS sequence"/>
</dbReference>
<evidence type="ECO:0000313" key="2">
    <source>
        <dbReference type="EMBL" id="SMO48076.1"/>
    </source>
</evidence>
<dbReference type="EMBL" id="FXSZ01000002">
    <property type="protein sequence ID" value="SMO48076.1"/>
    <property type="molecule type" value="Genomic_DNA"/>
</dbReference>
<evidence type="ECO:0000313" key="3">
    <source>
        <dbReference type="Proteomes" id="UP000315971"/>
    </source>
</evidence>
<dbReference type="AlphaFoldDB" id="A0A521BLT8"/>
<dbReference type="OrthoDB" id="1414895at2"/>
<keyword evidence="3" id="KW-1185">Reference proteome</keyword>
<evidence type="ECO:0000256" key="1">
    <source>
        <dbReference type="SAM" id="Coils"/>
    </source>
</evidence>